<organism evidence="2 3">
    <name type="scientific">Sphingomonas gellani</name>
    <dbReference type="NCBI Taxonomy" id="1166340"/>
    <lineage>
        <taxon>Bacteria</taxon>
        <taxon>Pseudomonadati</taxon>
        <taxon>Pseudomonadota</taxon>
        <taxon>Alphaproteobacteria</taxon>
        <taxon>Sphingomonadales</taxon>
        <taxon>Sphingomonadaceae</taxon>
        <taxon>Sphingomonas</taxon>
    </lineage>
</organism>
<evidence type="ECO:0000313" key="2">
    <source>
        <dbReference type="EMBL" id="SEM54453.1"/>
    </source>
</evidence>
<dbReference type="Proteomes" id="UP000199206">
    <property type="component" value="Unassembled WGS sequence"/>
</dbReference>
<dbReference type="AlphaFoldDB" id="A0A1H7Z8A3"/>
<gene>
    <name evidence="2" type="ORF">SAMN05192583_0573</name>
</gene>
<proteinExistence type="predicted"/>
<accession>A0A1H7Z8A3</accession>
<sequence>MANRKTEAEWDRIELEYLAGDVSVREIADRYSISDTAIRKRAKAQGWVRAVRRLPPVRTSEAAAPRAPAEPQPVPESAVIAERGRGLVARMLDELDATTTHQGELEDMIENETADDRDSKRRDGMLAALSLGGRAKTLKELATAFKTINEASAPQGKKAAAQDRAREVAGGSRFRPVGPPNLTAVK</sequence>
<dbReference type="EMBL" id="FOCF01000001">
    <property type="protein sequence ID" value="SEM54453.1"/>
    <property type="molecule type" value="Genomic_DNA"/>
</dbReference>
<dbReference type="RefSeq" id="WP_244501350.1">
    <property type="nucleotide sequence ID" value="NZ_FOCF01000001.1"/>
</dbReference>
<dbReference type="STRING" id="1166340.SAMN05192583_0573"/>
<evidence type="ECO:0000256" key="1">
    <source>
        <dbReference type="SAM" id="MobiDB-lite"/>
    </source>
</evidence>
<name>A0A1H7Z8A3_9SPHN</name>
<reference evidence="3" key="1">
    <citation type="submission" date="2016-10" db="EMBL/GenBank/DDBJ databases">
        <authorList>
            <person name="Varghese N."/>
            <person name="Submissions S."/>
        </authorList>
    </citation>
    <scope>NUCLEOTIDE SEQUENCE [LARGE SCALE GENOMIC DNA]</scope>
    <source>
        <strain evidence="3">S6-262</strain>
    </source>
</reference>
<protein>
    <submittedName>
        <fullName evidence="2">Uncharacterized protein</fullName>
    </submittedName>
</protein>
<evidence type="ECO:0000313" key="3">
    <source>
        <dbReference type="Proteomes" id="UP000199206"/>
    </source>
</evidence>
<keyword evidence="3" id="KW-1185">Reference proteome</keyword>
<feature type="region of interest" description="Disordered" evidence="1">
    <location>
        <begin position="151"/>
        <end position="186"/>
    </location>
</feature>